<dbReference type="PROSITE" id="PS51857">
    <property type="entry name" value="CSD_2"/>
    <property type="match status" value="1"/>
</dbReference>
<dbReference type="SUPFAM" id="SSF50249">
    <property type="entry name" value="Nucleic acid-binding proteins"/>
    <property type="match status" value="1"/>
</dbReference>
<accession>A0ABS9G0J6</accession>
<dbReference type="PIRSF" id="PIRSF002599">
    <property type="entry name" value="Cold_shock_A"/>
    <property type="match status" value="1"/>
</dbReference>
<organism evidence="4 5">
    <name type="scientific">Pseudomonas simiae</name>
    <dbReference type="NCBI Taxonomy" id="321846"/>
    <lineage>
        <taxon>Bacteria</taxon>
        <taxon>Pseudomonadati</taxon>
        <taxon>Pseudomonadota</taxon>
        <taxon>Gammaproteobacteria</taxon>
        <taxon>Pseudomonadales</taxon>
        <taxon>Pseudomonadaceae</taxon>
        <taxon>Pseudomonas</taxon>
    </lineage>
</organism>
<evidence type="ECO:0000256" key="2">
    <source>
        <dbReference type="ARBA" id="ARBA00022490"/>
    </source>
</evidence>
<comment type="subcellular location">
    <subcellularLocation>
        <location evidence="1">Cytoplasm</location>
    </subcellularLocation>
</comment>
<dbReference type="InterPro" id="IPR012340">
    <property type="entry name" value="NA-bd_OB-fold"/>
</dbReference>
<comment type="caution">
    <text evidence="4">The sequence shown here is derived from an EMBL/GenBank/DDBJ whole genome shotgun (WGS) entry which is preliminary data.</text>
</comment>
<dbReference type="RefSeq" id="WP_200431108.1">
    <property type="nucleotide sequence ID" value="NZ_WKCH01000087.1"/>
</dbReference>
<gene>
    <name evidence="4" type="ORF">GIW13_02205</name>
</gene>
<dbReference type="EMBL" id="WKCM01000002">
    <property type="protein sequence ID" value="MCF5317089.1"/>
    <property type="molecule type" value="Genomic_DNA"/>
</dbReference>
<dbReference type="Proteomes" id="UP000814078">
    <property type="component" value="Unassembled WGS sequence"/>
</dbReference>
<evidence type="ECO:0000259" key="3">
    <source>
        <dbReference type="PROSITE" id="PS51857"/>
    </source>
</evidence>
<dbReference type="InterPro" id="IPR011129">
    <property type="entry name" value="CSD"/>
</dbReference>
<dbReference type="InterPro" id="IPR002059">
    <property type="entry name" value="CSP_DNA-bd"/>
</dbReference>
<dbReference type="Gene3D" id="2.40.50.140">
    <property type="entry name" value="Nucleic acid-binding proteins"/>
    <property type="match status" value="1"/>
</dbReference>
<reference evidence="4 5" key="1">
    <citation type="submission" date="2019-11" db="EMBL/GenBank/DDBJ databases">
        <title>Epiphytic Pseudomonas syringae from cherry orchards.</title>
        <authorList>
            <person name="Hulin M.T."/>
        </authorList>
    </citation>
    <scope>NUCLEOTIDE SEQUENCE [LARGE SCALE GENOMIC DNA]</scope>
    <source>
        <strain evidence="4 5">PA-5-11C</strain>
    </source>
</reference>
<dbReference type="Pfam" id="PF00313">
    <property type="entry name" value="CSD"/>
    <property type="match status" value="1"/>
</dbReference>
<protein>
    <recommendedName>
        <fullName evidence="3">CSD domain-containing protein</fullName>
    </recommendedName>
</protein>
<proteinExistence type="predicted"/>
<keyword evidence="2" id="KW-0963">Cytoplasm</keyword>
<evidence type="ECO:0000256" key="1">
    <source>
        <dbReference type="ARBA" id="ARBA00004496"/>
    </source>
</evidence>
<evidence type="ECO:0000313" key="5">
    <source>
        <dbReference type="Proteomes" id="UP000814078"/>
    </source>
</evidence>
<dbReference type="InterPro" id="IPR012156">
    <property type="entry name" value="Cold_shock_CspA"/>
</dbReference>
<sequence length="71" mass="7989">MTTKREKGKVHFCDNLKGYGFIRRTEGKDAFFFYSEVEGYDGLAELYAGDSVEFEVTKTDKGPRAIAVKIG</sequence>
<dbReference type="PRINTS" id="PR00050">
    <property type="entry name" value="COLDSHOCK"/>
</dbReference>
<keyword evidence="5" id="KW-1185">Reference proteome</keyword>
<feature type="domain" description="CSD" evidence="3">
    <location>
        <begin position="5"/>
        <end position="70"/>
    </location>
</feature>
<evidence type="ECO:0000313" key="4">
    <source>
        <dbReference type="EMBL" id="MCF5317089.1"/>
    </source>
</evidence>
<name>A0ABS9G0J6_9PSED</name>
<dbReference type="SMART" id="SM00357">
    <property type="entry name" value="CSP"/>
    <property type="match status" value="1"/>
</dbReference>